<dbReference type="InterPro" id="IPR054120">
    <property type="entry name" value="PBPA_dimer"/>
</dbReference>
<dbReference type="SUPFAM" id="SSF56519">
    <property type="entry name" value="Penicillin binding protein dimerisation domain"/>
    <property type="match status" value="1"/>
</dbReference>
<organism evidence="3 4">
    <name type="scientific">Aurantimicrobium photophilum</name>
    <dbReference type="NCBI Taxonomy" id="1987356"/>
    <lineage>
        <taxon>Bacteria</taxon>
        <taxon>Bacillati</taxon>
        <taxon>Actinomycetota</taxon>
        <taxon>Actinomycetes</taxon>
        <taxon>Micrococcales</taxon>
        <taxon>Microbacteriaceae</taxon>
        <taxon>Aurantimicrobium</taxon>
    </lineage>
</organism>
<dbReference type="RefSeq" id="WP_110234787.1">
    <property type="nucleotide sequence ID" value="NZ_CP023994.1"/>
</dbReference>
<name>A0A2Z3S048_9MICO</name>
<dbReference type="GO" id="GO:0071972">
    <property type="term" value="F:peptidoglycan L,D-transpeptidase activity"/>
    <property type="evidence" value="ECO:0007669"/>
    <property type="project" value="TreeGrafter"/>
</dbReference>
<dbReference type="KEGG" id="aum:AURMO_01766"/>
<dbReference type="Pfam" id="PF21922">
    <property type="entry name" value="PBP_dimer_2"/>
    <property type="match status" value="1"/>
</dbReference>
<evidence type="ECO:0000259" key="1">
    <source>
        <dbReference type="Pfam" id="PF00905"/>
    </source>
</evidence>
<evidence type="ECO:0000313" key="4">
    <source>
        <dbReference type="Proteomes" id="UP000246894"/>
    </source>
</evidence>
<dbReference type="InterPro" id="IPR001460">
    <property type="entry name" value="PCN-bd_Tpept"/>
</dbReference>
<dbReference type="Gene3D" id="3.40.710.10">
    <property type="entry name" value="DD-peptidase/beta-lactamase superfamily"/>
    <property type="match status" value="1"/>
</dbReference>
<feature type="domain" description="Penicillin-binding protein transpeptidase" evidence="1">
    <location>
        <begin position="155"/>
        <end position="480"/>
    </location>
</feature>
<dbReference type="GO" id="GO:0008658">
    <property type="term" value="F:penicillin binding"/>
    <property type="evidence" value="ECO:0007669"/>
    <property type="project" value="InterPro"/>
</dbReference>
<reference evidence="3 4" key="1">
    <citation type="submission" date="2017-10" db="EMBL/GenBank/DDBJ databases">
        <title>Genome of an Actinobacterium that displays light-enhanced growth.</title>
        <authorList>
            <person name="Maresca J.A."/>
            <person name="Hempel P."/>
            <person name="Shevchenko O."/>
            <person name="Miller K.J."/>
            <person name="Hahn M.W."/>
        </authorList>
    </citation>
    <scope>NUCLEOTIDE SEQUENCE [LARGE SCALE GENOMIC DNA]</scope>
    <source>
        <strain evidence="3 4">MWH-Mo1</strain>
    </source>
</reference>
<dbReference type="GO" id="GO:0005886">
    <property type="term" value="C:plasma membrane"/>
    <property type="evidence" value="ECO:0007669"/>
    <property type="project" value="TreeGrafter"/>
</dbReference>
<accession>A0A2Z3S048</accession>
<sequence precursor="true">MNRELKRVTMVVIGMFVVLFLAASTIQVFTADLLYADSRNTRTIFDSYRYKRGSILVAGAPIAESVPIEDNYRYQRTYPNAATYANVTGYFTLNQGMTGIEGTLNNYLSGKTGSQFLNQLNSILTGQEPQGATVALTLDPVMQQAAFDALGNYEGAVVVTEPSTGKILVMASKPSYDPNMLASHNADEVIATYDALNSDPLKPLINKAIAGDMNPPGSVFKLVMVAAALESGKYTPESTFDNPSRFQLPGTDVFIQNSTFTSCGPGATVTLATALRLSCNIPFAELGLELGRKAILEQAKKFGFNTSFDVPMKAAASEFPVVMNDPQTALSSFGQYDVRATPLQIAMVSAAIANGGKVMYPTVLDQILEPTLKPISQFEAKEFSQAVSPETSATITQMMINNVDNSNLITNVRIEGVKVAGKTGTAQNGDGEPYTFWFTGFAPADAPRYAITVVIENGGGLGQNGYTNDIAVPIARTVLEAGLNK</sequence>
<dbReference type="OrthoDB" id="9766847at2"/>
<dbReference type="InterPro" id="IPR012338">
    <property type="entry name" value="Beta-lactam/transpept-like"/>
</dbReference>
<dbReference type="SUPFAM" id="SSF56601">
    <property type="entry name" value="beta-lactamase/transpeptidase-like"/>
    <property type="match status" value="1"/>
</dbReference>
<feature type="domain" description="Penicillin binding protein A dimerisation" evidence="2">
    <location>
        <begin position="52"/>
        <end position="134"/>
    </location>
</feature>
<dbReference type="Pfam" id="PF00905">
    <property type="entry name" value="Transpeptidase"/>
    <property type="match status" value="1"/>
</dbReference>
<gene>
    <name evidence="3" type="ORF">AURMO_01766</name>
</gene>
<dbReference type="AlphaFoldDB" id="A0A2Z3S048"/>
<protein>
    <submittedName>
        <fullName evidence="3">Penicillin-binding protein A</fullName>
    </submittedName>
</protein>
<dbReference type="GO" id="GO:0071555">
    <property type="term" value="P:cell wall organization"/>
    <property type="evidence" value="ECO:0007669"/>
    <property type="project" value="TreeGrafter"/>
</dbReference>
<dbReference type="InterPro" id="IPR050515">
    <property type="entry name" value="Beta-lactam/transpept"/>
</dbReference>
<dbReference type="EMBL" id="CP023994">
    <property type="protein sequence ID" value="AWR22347.1"/>
    <property type="molecule type" value="Genomic_DNA"/>
</dbReference>
<dbReference type="InterPro" id="IPR036138">
    <property type="entry name" value="PBP_dimer_sf"/>
</dbReference>
<dbReference type="Gene3D" id="3.90.1310.10">
    <property type="entry name" value="Penicillin-binding protein 2a (Domain 2)"/>
    <property type="match status" value="1"/>
</dbReference>
<dbReference type="PANTHER" id="PTHR30627">
    <property type="entry name" value="PEPTIDOGLYCAN D,D-TRANSPEPTIDASE"/>
    <property type="match status" value="1"/>
</dbReference>
<keyword evidence="4" id="KW-1185">Reference proteome</keyword>
<proteinExistence type="predicted"/>
<dbReference type="Proteomes" id="UP000246894">
    <property type="component" value="Chromosome"/>
</dbReference>
<dbReference type="PANTHER" id="PTHR30627:SF24">
    <property type="entry name" value="PENICILLIN-BINDING PROTEIN 4B"/>
    <property type="match status" value="1"/>
</dbReference>
<evidence type="ECO:0000259" key="2">
    <source>
        <dbReference type="Pfam" id="PF21922"/>
    </source>
</evidence>
<evidence type="ECO:0000313" key="3">
    <source>
        <dbReference type="EMBL" id="AWR22347.1"/>
    </source>
</evidence>